<name>A0A5N4BV42_9FLAO</name>
<keyword evidence="4" id="KW-1185">Reference proteome</keyword>
<dbReference type="Pfam" id="PF19404">
    <property type="entry name" value="DUF5977"/>
    <property type="match status" value="1"/>
</dbReference>
<gene>
    <name evidence="3" type="ORF">F8D52_00720</name>
</gene>
<comment type="caution">
    <text evidence="3">The sequence shown here is derived from an EMBL/GenBank/DDBJ whole genome shotgun (WGS) entry which is preliminary data.</text>
</comment>
<evidence type="ECO:0000259" key="2">
    <source>
        <dbReference type="Pfam" id="PF19404"/>
    </source>
</evidence>
<dbReference type="InterPro" id="IPR046020">
    <property type="entry name" value="DUF5977"/>
</dbReference>
<dbReference type="RefSeq" id="WP_152288599.1">
    <property type="nucleotide sequence ID" value="NZ_VTPV01000001.1"/>
</dbReference>
<protein>
    <recommendedName>
        <fullName evidence="2">DUF5977 domain-containing protein</fullName>
    </recommendedName>
</protein>
<reference evidence="3 4" key="1">
    <citation type="journal article" date="2019" name="Stand. Genomic Sci.">
        <title>Draft Whole-Genome Sequence of a Novel Chryseobacterium viscerum Strain Isolated from Fresh Water at Dripping Springs, New Mexico.</title>
        <authorList>
            <person name="Kyndt J.A."/>
            <person name="Moore T.C."/>
        </authorList>
    </citation>
    <scope>NUCLEOTIDE SEQUENCE [LARGE SCALE GENOMIC DNA]</scope>
    <source>
        <strain evidence="3 4">DPS</strain>
    </source>
</reference>
<evidence type="ECO:0000313" key="4">
    <source>
        <dbReference type="Proteomes" id="UP000326384"/>
    </source>
</evidence>
<proteinExistence type="predicted"/>
<accession>A0A5N4BV42</accession>
<dbReference type="EMBL" id="VTPV01000001">
    <property type="protein sequence ID" value="KAB1232319.1"/>
    <property type="molecule type" value="Genomic_DNA"/>
</dbReference>
<sequence length="1168" mass="132804">MKKKRVMILLLGLSLPTSITAQDRPSESLLLIDKVSTNNDLYKGTLNVNIPLFEISLGNLKLKNEIANTFTGFDPKSDESIYGLNWYGNPFGQITREIKGNYLLTNYFIADEYNYNYGIHAGTEEERQQATTDCILPKSNLKNGYSKKQALFDPTNNNVASDFNPDKFYFDFFGYSGYFTFDNNRNPIVYCENARLKIQLVYPVIGNNNESMCYSTRTPLSGLTNIVKEIIITDDKGNKFYFGGTNNELEINYSQFDINGKYYLGSSERNFFSGTRANYIISWQLKKVETYNGDTIIGKYEQQGDLSIFNSYFEKALINSNNTNIVFPTSFPTQAQLDQANIYITAARSVDYRTFAITPFPATATINNFTKRSILKEIEVVGKNLKINYNYFKDSNNLLHLSSINLNSYGNNRNFTFNQIPLGGQNYRYFLESIEENNGEKYSFEYNKTDVLPAKSTNYINGFGYWTGANSFNNDNNLYDITSIKKVIYPTKGFAKFYYEPADYNVISEYSSSQQKDIFTNTSLTTKPLVRLKSKIESDGSNQYETFYTYKLNNGSSSGILKSGLKKNPINYSQVQEKKANKGMTEYFFADYYTNPDNLTLKNFSTGDYYKLKGLIKVNRDNERGKTLNKKVFDASNILLKESFYEYENFLRPESELLDNPDPANCTTCKISDLNYYVYTDISKPFSHSITTGVSMYVPVVPYLLKKEKVINYLGNKQITEETNIKYRESSYFWHTYPEQVETTTAEGTSTKKSLYAYNLYKPGFADNPNTVGEDYTTYNLMLNSNIMNPILEIEKNKDNKYSLRENQFYTGSFAYKKIRDSKLNSSASFTNFNIPVNETNENISYDLLDNKANYLQVTDKSGASVVTLYGYNQTLPIAKIEGITYIQLMQLLNQPQTPTGYLTLDIVGKSNADIDSASEQELINALELFKKNPVLKGYPITTYTYDPLRGMTSMSKSPGGREFYKYDNSNRLEKVLDKDKNIIKDFKYNYAPLKYYSSMKSQTFTTTNCMPGTLPVSGVYTVPEFKYSSTINQADADQQAQNDINLNGQNYINSNYTCTPYVCSITPTYLADIYYSSFQEISTNHFRAYLSLPLTNTSGGAAPNWSNGVMIGTLGSLCRPSNYKYVNVTSSGSSWTVTIGSDGMVTLRSTGGTSPGPISLTFEYDKY</sequence>
<evidence type="ECO:0000256" key="1">
    <source>
        <dbReference type="SAM" id="SignalP"/>
    </source>
</evidence>
<evidence type="ECO:0000313" key="3">
    <source>
        <dbReference type="EMBL" id="KAB1232319.1"/>
    </source>
</evidence>
<feature type="domain" description="DUF5977" evidence="2">
    <location>
        <begin position="996"/>
        <end position="1060"/>
    </location>
</feature>
<feature type="signal peptide" evidence="1">
    <location>
        <begin position="1"/>
        <end position="21"/>
    </location>
</feature>
<keyword evidence="1" id="KW-0732">Signal</keyword>
<feature type="chain" id="PRO_5046216346" description="DUF5977 domain-containing protein" evidence="1">
    <location>
        <begin position="22"/>
        <end position="1168"/>
    </location>
</feature>
<dbReference type="Proteomes" id="UP000326384">
    <property type="component" value="Unassembled WGS sequence"/>
</dbReference>
<organism evidence="3 4">
    <name type="scientific">Chryseobacterium viscerum</name>
    <dbReference type="NCBI Taxonomy" id="1037377"/>
    <lineage>
        <taxon>Bacteria</taxon>
        <taxon>Pseudomonadati</taxon>
        <taxon>Bacteroidota</taxon>
        <taxon>Flavobacteriia</taxon>
        <taxon>Flavobacteriales</taxon>
        <taxon>Weeksellaceae</taxon>
        <taxon>Chryseobacterium group</taxon>
        <taxon>Chryseobacterium</taxon>
    </lineage>
</organism>